<evidence type="ECO:0000256" key="6">
    <source>
        <dbReference type="ARBA" id="ARBA00023235"/>
    </source>
</evidence>
<protein>
    <recommendedName>
        <fullName evidence="3">mannose-6-phosphate isomerase</fullName>
        <ecNumber evidence="3">5.3.1.8</ecNumber>
    </recommendedName>
</protein>
<feature type="binding site" evidence="8">
    <location>
        <position position="97"/>
    </location>
    <ligand>
        <name>Zn(2+)</name>
        <dbReference type="ChEBI" id="CHEBI:29105"/>
    </ligand>
</feature>
<dbReference type="SUPFAM" id="SSF51182">
    <property type="entry name" value="RmlC-like cupins"/>
    <property type="match status" value="1"/>
</dbReference>
<evidence type="ECO:0000259" key="10">
    <source>
        <dbReference type="Pfam" id="PF20511"/>
    </source>
</evidence>
<dbReference type="EMBL" id="JANAFB010000022">
    <property type="protein sequence ID" value="MCP3426275.1"/>
    <property type="molecule type" value="Genomic_DNA"/>
</dbReference>
<dbReference type="CDD" id="cd07011">
    <property type="entry name" value="cupin_PMI_type_I_N"/>
    <property type="match status" value="1"/>
</dbReference>
<dbReference type="Pfam" id="PF20511">
    <property type="entry name" value="PMI_typeI_cat"/>
    <property type="match status" value="1"/>
</dbReference>
<feature type="domain" description="Phosphomannose isomerase type I catalytic" evidence="10">
    <location>
        <begin position="5"/>
        <end position="148"/>
    </location>
</feature>
<dbReference type="GO" id="GO:0005975">
    <property type="term" value="P:carbohydrate metabolic process"/>
    <property type="evidence" value="ECO:0007669"/>
    <property type="project" value="InterPro"/>
</dbReference>
<comment type="catalytic activity">
    <reaction evidence="1">
        <text>D-mannose 6-phosphate = D-fructose 6-phosphate</text>
        <dbReference type="Rhea" id="RHEA:12356"/>
        <dbReference type="ChEBI" id="CHEBI:58735"/>
        <dbReference type="ChEBI" id="CHEBI:61527"/>
        <dbReference type="EC" id="5.3.1.8"/>
    </reaction>
</comment>
<dbReference type="Gene3D" id="1.10.441.10">
    <property type="entry name" value="Phosphomannose Isomerase, domain 2"/>
    <property type="match status" value="1"/>
</dbReference>
<feature type="binding site" evidence="8">
    <location>
        <position position="268"/>
    </location>
    <ligand>
        <name>Zn(2+)</name>
        <dbReference type="ChEBI" id="CHEBI:29105"/>
    </ligand>
</feature>
<evidence type="ECO:0000256" key="9">
    <source>
        <dbReference type="SAM" id="MobiDB-lite"/>
    </source>
</evidence>
<accession>A0A9X2HDT6</accession>
<dbReference type="InterPro" id="IPR046457">
    <property type="entry name" value="PMI_typeI_cat"/>
</dbReference>
<comment type="similarity">
    <text evidence="2">Belongs to the mannose-6-phosphate isomerase type 1 family.</text>
</comment>
<name>A0A9X2HDT6_9MICC</name>
<dbReference type="NCBIfam" id="TIGR00218">
    <property type="entry name" value="manA"/>
    <property type="match status" value="1"/>
</dbReference>
<evidence type="ECO:0000256" key="4">
    <source>
        <dbReference type="ARBA" id="ARBA00022723"/>
    </source>
</evidence>
<gene>
    <name evidence="11" type="primary">manA</name>
    <name evidence="11" type="ORF">NBM05_09730</name>
</gene>
<evidence type="ECO:0000256" key="8">
    <source>
        <dbReference type="PIRSR" id="PIRSR001480-2"/>
    </source>
</evidence>
<reference evidence="11" key="1">
    <citation type="submission" date="2022-06" db="EMBL/GenBank/DDBJ databases">
        <title>Rothia sp. isolated from sandalwood seedling.</title>
        <authorList>
            <person name="Tuikhar N."/>
            <person name="Kirdat K."/>
            <person name="Thorat V."/>
            <person name="Swetha P."/>
            <person name="Padma S."/>
            <person name="Sundararaj R."/>
            <person name="Yadav A."/>
        </authorList>
    </citation>
    <scope>NUCLEOTIDE SEQUENCE</scope>
    <source>
        <strain evidence="11">AR01</strain>
    </source>
</reference>
<dbReference type="GO" id="GO:0005829">
    <property type="term" value="C:cytosol"/>
    <property type="evidence" value="ECO:0007669"/>
    <property type="project" value="TreeGrafter"/>
</dbReference>
<sequence>MGQVLKMHNPVQNYAWGTRDTLARLRGAPCPAPEPEAELWVGAHPLSPSVVETAEGRLPLSEVFGEGSGHPLAEGVGEFPYLLKILAIGAPLSLQVHPDVETAGRGYAREEAEGVPRDAPHRSYKDRRSKPETVIAVSPLRILTGIRPAEELREIAEALGLTWLAELAGYDAREIVTAIFAKPQEAAELALQATVDAAMERSLRRPFDDDAPGRPEQDPQDRLDAVADLVLLLHDRHPGDRGIMVAVAMNQLFLAPGESAHTPDGQVHAYISGTAVEIMDASDNVMRAGLTPKHVDVPEMLGVLRAEQPAPEVTGPREEGPGVAGYRLWDPRLSLTRIDVAPGRPVEWELAGVATALCTEGSVRAEVGDVVHELSGAEALLHTGSPDRARLTGSGRLYLAAYR</sequence>
<dbReference type="InterPro" id="IPR011051">
    <property type="entry name" value="RmlC_Cupin_sf"/>
</dbReference>
<feature type="region of interest" description="Disordered" evidence="9">
    <location>
        <begin position="107"/>
        <end position="130"/>
    </location>
</feature>
<dbReference type="PANTHER" id="PTHR10309:SF0">
    <property type="entry name" value="MANNOSE-6-PHOSPHATE ISOMERASE"/>
    <property type="match status" value="1"/>
</dbReference>
<evidence type="ECO:0000313" key="11">
    <source>
        <dbReference type="EMBL" id="MCP3426275.1"/>
    </source>
</evidence>
<dbReference type="Proteomes" id="UP001139502">
    <property type="component" value="Unassembled WGS sequence"/>
</dbReference>
<evidence type="ECO:0000256" key="3">
    <source>
        <dbReference type="ARBA" id="ARBA00011956"/>
    </source>
</evidence>
<dbReference type="EC" id="5.3.1.8" evidence="3"/>
<feature type="binding site" evidence="8">
    <location>
        <position position="132"/>
    </location>
    <ligand>
        <name>Zn(2+)</name>
        <dbReference type="ChEBI" id="CHEBI:29105"/>
    </ligand>
</feature>
<evidence type="ECO:0000256" key="7">
    <source>
        <dbReference type="PIRSR" id="PIRSR001480-1"/>
    </source>
</evidence>
<feature type="active site" evidence="7">
    <location>
        <position position="287"/>
    </location>
</feature>
<keyword evidence="6 11" id="KW-0413">Isomerase</keyword>
<dbReference type="GO" id="GO:0009298">
    <property type="term" value="P:GDP-mannose biosynthetic process"/>
    <property type="evidence" value="ECO:0007669"/>
    <property type="project" value="InterPro"/>
</dbReference>
<dbReference type="InterPro" id="IPR016305">
    <property type="entry name" value="Mannose-6-P_Isomerase"/>
</dbReference>
<comment type="caution">
    <text evidence="11">The sequence shown here is derived from an EMBL/GenBank/DDBJ whole genome shotgun (WGS) entry which is preliminary data.</text>
</comment>
<dbReference type="InterPro" id="IPR001250">
    <property type="entry name" value="Man6P_Isoase-1"/>
</dbReference>
<dbReference type="PANTHER" id="PTHR10309">
    <property type="entry name" value="MANNOSE-6-PHOSPHATE ISOMERASE"/>
    <property type="match status" value="1"/>
</dbReference>
<dbReference type="PRINTS" id="PR00714">
    <property type="entry name" value="MAN6PISMRASE"/>
</dbReference>
<dbReference type="GO" id="GO:0008270">
    <property type="term" value="F:zinc ion binding"/>
    <property type="evidence" value="ECO:0007669"/>
    <property type="project" value="InterPro"/>
</dbReference>
<keyword evidence="5 8" id="KW-0862">Zinc</keyword>
<organism evidence="11 12">
    <name type="scientific">Rothia santali</name>
    <dbReference type="NCBI Taxonomy" id="2949643"/>
    <lineage>
        <taxon>Bacteria</taxon>
        <taxon>Bacillati</taxon>
        <taxon>Actinomycetota</taxon>
        <taxon>Actinomycetes</taxon>
        <taxon>Micrococcales</taxon>
        <taxon>Micrococcaceae</taxon>
        <taxon>Rothia</taxon>
    </lineage>
</organism>
<evidence type="ECO:0000256" key="1">
    <source>
        <dbReference type="ARBA" id="ARBA00000757"/>
    </source>
</evidence>
<dbReference type="PIRSF" id="PIRSF001480">
    <property type="entry name" value="Mannose-6-phosphate_isomerase"/>
    <property type="match status" value="1"/>
</dbReference>
<proteinExistence type="inferred from homology"/>
<evidence type="ECO:0000256" key="5">
    <source>
        <dbReference type="ARBA" id="ARBA00022833"/>
    </source>
</evidence>
<dbReference type="Gene3D" id="2.60.120.10">
    <property type="entry name" value="Jelly Rolls"/>
    <property type="match status" value="2"/>
</dbReference>
<keyword evidence="4 8" id="KW-0479">Metal-binding</keyword>
<dbReference type="GO" id="GO:0004476">
    <property type="term" value="F:mannose-6-phosphate isomerase activity"/>
    <property type="evidence" value="ECO:0007669"/>
    <property type="project" value="UniProtKB-EC"/>
</dbReference>
<evidence type="ECO:0000256" key="2">
    <source>
        <dbReference type="ARBA" id="ARBA00010772"/>
    </source>
</evidence>
<feature type="compositionally biased region" description="Basic and acidic residues" evidence="9">
    <location>
        <begin position="107"/>
        <end position="123"/>
    </location>
</feature>
<evidence type="ECO:0000313" key="12">
    <source>
        <dbReference type="Proteomes" id="UP001139502"/>
    </source>
</evidence>
<keyword evidence="12" id="KW-1185">Reference proteome</keyword>
<dbReference type="InterPro" id="IPR014710">
    <property type="entry name" value="RmlC-like_jellyroll"/>
</dbReference>
<dbReference type="RefSeq" id="WP_254166853.1">
    <property type="nucleotide sequence ID" value="NZ_JANAFB010000022.1"/>
</dbReference>
<feature type="binding site" evidence="8">
    <location>
        <position position="95"/>
    </location>
    <ligand>
        <name>Zn(2+)</name>
        <dbReference type="ChEBI" id="CHEBI:29105"/>
    </ligand>
</feature>
<comment type="cofactor">
    <cofactor evidence="8">
        <name>Zn(2+)</name>
        <dbReference type="ChEBI" id="CHEBI:29105"/>
    </cofactor>
    <text evidence="8">Binds 1 zinc ion per subunit.</text>
</comment>
<dbReference type="AlphaFoldDB" id="A0A9X2HDT6"/>